<feature type="transmembrane region" description="Helical" evidence="11">
    <location>
        <begin position="132"/>
        <end position="155"/>
    </location>
</feature>
<dbReference type="InterPro" id="IPR001976">
    <property type="entry name" value="Ribosomal_eS24"/>
</dbReference>
<dbReference type="PANTHER" id="PTHR31038">
    <property type="entry name" value="EXPRESSED PROTEIN-RELATED"/>
    <property type="match status" value="1"/>
</dbReference>
<evidence type="ECO:0000256" key="7">
    <source>
        <dbReference type="ARBA" id="ARBA00022980"/>
    </source>
</evidence>
<dbReference type="Gene3D" id="3.30.70.3370">
    <property type="match status" value="1"/>
</dbReference>
<keyword evidence="8 11" id="KW-1133">Transmembrane helix</keyword>
<protein>
    <submittedName>
        <fullName evidence="12">Uncharacterized protein</fullName>
    </submittedName>
</protein>
<keyword evidence="9 11" id="KW-0472">Membrane</keyword>
<keyword evidence="7" id="KW-0689">Ribosomal protein</keyword>
<evidence type="ECO:0000256" key="6">
    <source>
        <dbReference type="ARBA" id="ARBA00022946"/>
    </source>
</evidence>
<evidence type="ECO:0000256" key="8">
    <source>
        <dbReference type="ARBA" id="ARBA00022989"/>
    </source>
</evidence>
<gene>
    <name evidence="12" type="ORF">KI387_007443</name>
</gene>
<evidence type="ECO:0000256" key="3">
    <source>
        <dbReference type="ARBA" id="ARBA00022528"/>
    </source>
</evidence>
<evidence type="ECO:0000313" key="13">
    <source>
        <dbReference type="Proteomes" id="UP000824469"/>
    </source>
</evidence>
<comment type="subcellular location">
    <subcellularLocation>
        <location evidence="1">Plastid</location>
        <location evidence="1">Chloroplast membrane</location>
        <topology evidence="1">Multi-pass membrane protein</topology>
    </subcellularLocation>
</comment>
<keyword evidence="13" id="KW-1185">Reference proteome</keyword>
<name>A0AA38GSY9_TAXCH</name>
<keyword evidence="5 11" id="KW-0812">Transmembrane</keyword>
<dbReference type="EMBL" id="JAHRHJ020000002">
    <property type="protein sequence ID" value="KAH9327265.1"/>
    <property type="molecule type" value="Genomic_DNA"/>
</dbReference>
<dbReference type="GO" id="GO:0006412">
    <property type="term" value="P:translation"/>
    <property type="evidence" value="ECO:0007669"/>
    <property type="project" value="InterPro"/>
</dbReference>
<sequence>EALWPLGAAIRGSSFLRNRMLADPSFLFKVFTEIMIDSCCATFAEVQKRGKDFWSEFELYLADLLVGIVVDVALVGMLAPFVRFGQPTITAGLGGRINHAIGSLPSSVFEAEMPGRRFSVQQRIGTYFFKGIQYGAVGFVCGIIGQGIANSIMILKRKFKKSGEHDVPVPPLIQSAALWGVFLAVSSNTRYQIINGLECVVEGSLLAKRVPPIALAFTVGIRFANNVYGGMQFVDWARWSGAPTLGLFVLSHLALPPPGFSRQPKPPKTVIAEMIRDRLHLMPTSPIFLSKIRTIGDHSRGFCLIYDSNEDALKYEPPHKLRRMGIPIEASATGQNYKKRAKKIAQAKSKKFDFKK</sequence>
<evidence type="ECO:0000256" key="9">
    <source>
        <dbReference type="ARBA" id="ARBA00023136"/>
    </source>
</evidence>
<evidence type="ECO:0000313" key="12">
    <source>
        <dbReference type="EMBL" id="KAH9327265.1"/>
    </source>
</evidence>
<dbReference type="InterPro" id="IPR012678">
    <property type="entry name" value="Ribosomal_uL23/eL15/eS24_sf"/>
</dbReference>
<comment type="similarity">
    <text evidence="2">Belongs to the RETICULATA family.</text>
</comment>
<evidence type="ECO:0000256" key="10">
    <source>
        <dbReference type="ARBA" id="ARBA00023274"/>
    </source>
</evidence>
<evidence type="ECO:0000256" key="1">
    <source>
        <dbReference type="ARBA" id="ARBA00004508"/>
    </source>
</evidence>
<dbReference type="GO" id="GO:0003735">
    <property type="term" value="F:structural constituent of ribosome"/>
    <property type="evidence" value="ECO:0007669"/>
    <property type="project" value="InterPro"/>
</dbReference>
<evidence type="ECO:0000256" key="2">
    <source>
        <dbReference type="ARBA" id="ARBA00010793"/>
    </source>
</evidence>
<keyword evidence="3" id="KW-0150">Chloroplast</keyword>
<dbReference type="GO" id="GO:0099402">
    <property type="term" value="P:plant organ development"/>
    <property type="evidence" value="ECO:0007669"/>
    <property type="project" value="TreeGrafter"/>
</dbReference>
<dbReference type="PANTHER" id="PTHR31038:SF10">
    <property type="entry name" value="OS04G0524400 PROTEIN"/>
    <property type="match status" value="1"/>
</dbReference>
<evidence type="ECO:0000256" key="5">
    <source>
        <dbReference type="ARBA" id="ARBA00022692"/>
    </source>
</evidence>
<dbReference type="Pfam" id="PF01282">
    <property type="entry name" value="Ribosomal_S24e"/>
    <property type="match status" value="1"/>
</dbReference>
<proteinExistence type="inferred from homology"/>
<accession>A0AA38GSY9</accession>
<feature type="transmembrane region" description="Helical" evidence="11">
    <location>
        <begin position="59"/>
        <end position="82"/>
    </location>
</feature>
<reference evidence="12 13" key="1">
    <citation type="journal article" date="2021" name="Nat. Plants">
        <title>The Taxus genome provides insights into paclitaxel biosynthesis.</title>
        <authorList>
            <person name="Xiong X."/>
            <person name="Gou J."/>
            <person name="Liao Q."/>
            <person name="Li Y."/>
            <person name="Zhou Q."/>
            <person name="Bi G."/>
            <person name="Li C."/>
            <person name="Du R."/>
            <person name="Wang X."/>
            <person name="Sun T."/>
            <person name="Guo L."/>
            <person name="Liang H."/>
            <person name="Lu P."/>
            <person name="Wu Y."/>
            <person name="Zhang Z."/>
            <person name="Ro D.K."/>
            <person name="Shang Y."/>
            <person name="Huang S."/>
            <person name="Yan J."/>
        </authorList>
    </citation>
    <scope>NUCLEOTIDE SEQUENCE [LARGE SCALE GENOMIC DNA]</scope>
    <source>
        <strain evidence="12">Ta-2019</strain>
    </source>
</reference>
<dbReference type="InterPro" id="IPR053709">
    <property type="entry name" value="eRP_eS24_sf"/>
</dbReference>
<feature type="non-terminal residue" evidence="12">
    <location>
        <position position="1"/>
    </location>
</feature>
<keyword evidence="10" id="KW-0687">Ribonucleoprotein</keyword>
<dbReference type="GO" id="GO:1990904">
    <property type="term" value="C:ribonucleoprotein complex"/>
    <property type="evidence" value="ECO:0007669"/>
    <property type="project" value="UniProtKB-KW"/>
</dbReference>
<dbReference type="InterPro" id="IPR021825">
    <property type="entry name" value="RETICULATA-related"/>
</dbReference>
<keyword evidence="6" id="KW-0809">Transit peptide</keyword>
<evidence type="ECO:0000256" key="11">
    <source>
        <dbReference type="SAM" id="Phobius"/>
    </source>
</evidence>
<evidence type="ECO:0000256" key="4">
    <source>
        <dbReference type="ARBA" id="ARBA00022640"/>
    </source>
</evidence>
<keyword evidence="4" id="KW-0934">Plastid</keyword>
<dbReference type="GO" id="GO:0009706">
    <property type="term" value="C:chloroplast inner membrane"/>
    <property type="evidence" value="ECO:0007669"/>
    <property type="project" value="TreeGrafter"/>
</dbReference>
<comment type="caution">
    <text evidence="12">The sequence shown here is derived from an EMBL/GenBank/DDBJ whole genome shotgun (WGS) entry which is preliminary data.</text>
</comment>
<dbReference type="Proteomes" id="UP000824469">
    <property type="component" value="Unassembled WGS sequence"/>
</dbReference>
<dbReference type="AlphaFoldDB" id="A0AA38GSY9"/>
<dbReference type="SUPFAM" id="SSF54189">
    <property type="entry name" value="Ribosomal proteins S24e, L23 and L15e"/>
    <property type="match status" value="1"/>
</dbReference>
<organism evidence="12 13">
    <name type="scientific">Taxus chinensis</name>
    <name type="common">Chinese yew</name>
    <name type="synonym">Taxus wallichiana var. chinensis</name>
    <dbReference type="NCBI Taxonomy" id="29808"/>
    <lineage>
        <taxon>Eukaryota</taxon>
        <taxon>Viridiplantae</taxon>
        <taxon>Streptophyta</taxon>
        <taxon>Embryophyta</taxon>
        <taxon>Tracheophyta</taxon>
        <taxon>Spermatophyta</taxon>
        <taxon>Pinopsida</taxon>
        <taxon>Pinidae</taxon>
        <taxon>Conifers II</taxon>
        <taxon>Cupressales</taxon>
        <taxon>Taxaceae</taxon>
        <taxon>Taxus</taxon>
    </lineage>
</organism>
<dbReference type="GO" id="GO:0005840">
    <property type="term" value="C:ribosome"/>
    <property type="evidence" value="ECO:0007669"/>
    <property type="project" value="UniProtKB-KW"/>
</dbReference>
<dbReference type="Pfam" id="PF11891">
    <property type="entry name" value="RETICULATA-like"/>
    <property type="match status" value="1"/>
</dbReference>